<feature type="region of interest" description="Disordered" evidence="1">
    <location>
        <begin position="44"/>
        <end position="63"/>
    </location>
</feature>
<feature type="compositionally biased region" description="Acidic residues" evidence="1">
    <location>
        <begin position="48"/>
        <end position="63"/>
    </location>
</feature>
<evidence type="ECO:0000313" key="3">
    <source>
        <dbReference type="Proteomes" id="UP001176468"/>
    </source>
</evidence>
<organism evidence="2 3">
    <name type="scientific">Sphingomonas immobilis</name>
    <dbReference type="NCBI Taxonomy" id="3063997"/>
    <lineage>
        <taxon>Bacteria</taxon>
        <taxon>Pseudomonadati</taxon>
        <taxon>Pseudomonadota</taxon>
        <taxon>Alphaproteobacteria</taxon>
        <taxon>Sphingomonadales</taxon>
        <taxon>Sphingomonadaceae</taxon>
        <taxon>Sphingomonas</taxon>
    </lineage>
</organism>
<accession>A0ABT8ZW27</accession>
<gene>
    <name evidence="2" type="ORF">Q5H94_05535</name>
</gene>
<keyword evidence="3" id="KW-1185">Reference proteome</keyword>
<reference evidence="2" key="1">
    <citation type="submission" date="2023-07" db="EMBL/GenBank/DDBJ databases">
        <authorList>
            <person name="Kim M.K."/>
        </authorList>
    </citation>
    <scope>NUCLEOTIDE SEQUENCE</scope>
    <source>
        <strain evidence="2">CA1-15</strain>
    </source>
</reference>
<dbReference type="EMBL" id="JAUQSZ010000003">
    <property type="protein sequence ID" value="MDO7841780.1"/>
    <property type="molecule type" value="Genomic_DNA"/>
</dbReference>
<dbReference type="Proteomes" id="UP001176468">
    <property type="component" value="Unassembled WGS sequence"/>
</dbReference>
<evidence type="ECO:0000313" key="2">
    <source>
        <dbReference type="EMBL" id="MDO7841780.1"/>
    </source>
</evidence>
<proteinExistence type="predicted"/>
<name>A0ABT8ZW27_9SPHN</name>
<evidence type="ECO:0000256" key="1">
    <source>
        <dbReference type="SAM" id="MobiDB-lite"/>
    </source>
</evidence>
<comment type="caution">
    <text evidence="2">The sequence shown here is derived from an EMBL/GenBank/DDBJ whole genome shotgun (WGS) entry which is preliminary data.</text>
</comment>
<dbReference type="RefSeq" id="WP_304560241.1">
    <property type="nucleotide sequence ID" value="NZ_JAUQSZ010000003.1"/>
</dbReference>
<sequence length="63" mass="7137">MNIKSLSPRARSLVEVVRDVATDEKFELVEFDEDGDIVTLTFSRDIDVENGGDDESDEEEEDD</sequence>
<protein>
    <submittedName>
        <fullName evidence="2">Uncharacterized protein</fullName>
    </submittedName>
</protein>